<protein>
    <submittedName>
        <fullName evidence="1">Uncharacterized protein</fullName>
    </submittedName>
</protein>
<reference evidence="1" key="1">
    <citation type="journal article" date="2005" name="PLoS Biol.">
        <title>New insights into metabolic properties of marine bacteria encoding proteorhodopsins.</title>
        <authorList>
            <person name="Sabehi G."/>
            <person name="Loy A."/>
            <person name="Jung K.H."/>
            <person name="Partha R."/>
            <person name="Spudich J.L."/>
            <person name="Isaacson T."/>
            <person name="Hirschberg J."/>
            <person name="Wagner M."/>
            <person name="Beja O."/>
        </authorList>
    </citation>
    <scope>NUCLEOTIDE SEQUENCE</scope>
</reference>
<evidence type="ECO:0000313" key="1">
    <source>
        <dbReference type="EMBL" id="AAY87257.1"/>
    </source>
</evidence>
<dbReference type="EMBL" id="DQ068068">
    <property type="protein sequence ID" value="AAY87257.1"/>
    <property type="molecule type" value="Genomic_DNA"/>
</dbReference>
<dbReference type="AlphaFoldDB" id="Q4JMQ6"/>
<proteinExistence type="predicted"/>
<sequence>MFDVASARAAGEFLSSEIGLEAHSKKYFEAFSEYYSDVSQDDIHGAAEQMLQFLADIEAGENAVDLLFSFTFFRIHYEGPNRPRKTKPLFGSIEDPVKTKEWSKDAAPKSFRAFVFGLRSNTVPHCPTGWLLENEEVVPLLAKLAEEKVSVIDLL</sequence>
<organism evidence="1">
    <name type="scientific">uncultured bacterium BAC17H8</name>
    <dbReference type="NCBI Taxonomy" id="332980"/>
    <lineage>
        <taxon>Bacteria</taxon>
        <taxon>environmental samples</taxon>
    </lineage>
</organism>
<accession>Q4JMQ6</accession>
<name>Q4JMQ6_9BACT</name>